<proteinExistence type="predicted"/>
<protein>
    <submittedName>
        <fullName evidence="2">Unannotated protein</fullName>
    </submittedName>
</protein>
<gene>
    <name evidence="2" type="ORF">UFOPK1835_01110</name>
</gene>
<organism evidence="2">
    <name type="scientific">freshwater metagenome</name>
    <dbReference type="NCBI Taxonomy" id="449393"/>
    <lineage>
        <taxon>unclassified sequences</taxon>
        <taxon>metagenomes</taxon>
        <taxon>ecological metagenomes</taxon>
    </lineage>
</organism>
<name>A0A6J6HFJ4_9ZZZZ</name>
<feature type="region of interest" description="Disordered" evidence="1">
    <location>
        <begin position="130"/>
        <end position="171"/>
    </location>
</feature>
<accession>A0A6J6HFJ4</accession>
<reference evidence="2" key="1">
    <citation type="submission" date="2020-05" db="EMBL/GenBank/DDBJ databases">
        <authorList>
            <person name="Chiriac C."/>
            <person name="Salcher M."/>
            <person name="Ghai R."/>
            <person name="Kavagutti S V."/>
        </authorList>
    </citation>
    <scope>NUCLEOTIDE SEQUENCE</scope>
</reference>
<dbReference type="Pfam" id="PF02620">
    <property type="entry name" value="YceD"/>
    <property type="match status" value="1"/>
</dbReference>
<dbReference type="EMBL" id="CAEZUP010000043">
    <property type="protein sequence ID" value="CAB4611313.1"/>
    <property type="molecule type" value="Genomic_DNA"/>
</dbReference>
<sequence>MLLVGIGDLRRQPGTRSRYHRQLIVPGLEITSAHVPEGAEIDVDLELEALSNGLVATGTITVPWLGECRRCLAPVESSTSVEVREIFEPRPVDGETYKMSEDAVDLEPMIRDAVLLALPLAPLCAEDCPGPAPDAFPTGVEGGPDEVVDPPADPRWAALGDLNFDSSAEDD</sequence>
<evidence type="ECO:0000313" key="2">
    <source>
        <dbReference type="EMBL" id="CAB4611313.1"/>
    </source>
</evidence>
<evidence type="ECO:0000256" key="1">
    <source>
        <dbReference type="SAM" id="MobiDB-lite"/>
    </source>
</evidence>
<dbReference type="AlphaFoldDB" id="A0A6J6HFJ4"/>
<dbReference type="InterPro" id="IPR003772">
    <property type="entry name" value="YceD"/>
</dbReference>